<dbReference type="InterPro" id="IPR018697">
    <property type="entry name" value="DUF2199"/>
</dbReference>
<dbReference type="Proteomes" id="UP001183643">
    <property type="component" value="Unassembled WGS sequence"/>
</dbReference>
<proteinExistence type="predicted"/>
<protein>
    <recommendedName>
        <fullName evidence="3">DUF2199 domain-containing protein</fullName>
    </recommendedName>
</protein>
<dbReference type="Pfam" id="PF09965">
    <property type="entry name" value="DUF2199"/>
    <property type="match status" value="1"/>
</dbReference>
<dbReference type="EMBL" id="JAVDYB010000001">
    <property type="protein sequence ID" value="MDR7277892.1"/>
    <property type="molecule type" value="Genomic_DNA"/>
</dbReference>
<gene>
    <name evidence="1" type="ORF">J2S41_004670</name>
</gene>
<evidence type="ECO:0008006" key="3">
    <source>
        <dbReference type="Google" id="ProtNLM"/>
    </source>
</evidence>
<dbReference type="AlphaFoldDB" id="A0AAE3YSN7"/>
<organism evidence="1 2">
    <name type="scientific">Catenuloplanes atrovinosus</name>
    <dbReference type="NCBI Taxonomy" id="137266"/>
    <lineage>
        <taxon>Bacteria</taxon>
        <taxon>Bacillati</taxon>
        <taxon>Actinomycetota</taxon>
        <taxon>Actinomycetes</taxon>
        <taxon>Micromonosporales</taxon>
        <taxon>Micromonosporaceae</taxon>
        <taxon>Catenuloplanes</taxon>
    </lineage>
</organism>
<sequence>MIDQGYECGHCGERHEGLPFSYGSGAPAYWREEFAADERSRLEDEICVIQGEHFFVRARLVIPVHDAGEDFEWGIWTTLSRPNFARMLEVWDTPGREAEPAYFGWLSTELPVYPESTINLKLMVHTAPLGERPHVLVEPTEHPLAVEQHRGITLARVRQIASLVQHAGA</sequence>
<dbReference type="RefSeq" id="WP_310370463.1">
    <property type="nucleotide sequence ID" value="NZ_JAVDYB010000001.1"/>
</dbReference>
<evidence type="ECO:0000313" key="1">
    <source>
        <dbReference type="EMBL" id="MDR7277892.1"/>
    </source>
</evidence>
<reference evidence="1" key="1">
    <citation type="submission" date="2023-07" db="EMBL/GenBank/DDBJ databases">
        <title>Sequencing the genomes of 1000 actinobacteria strains.</title>
        <authorList>
            <person name="Klenk H.-P."/>
        </authorList>
    </citation>
    <scope>NUCLEOTIDE SEQUENCE</scope>
    <source>
        <strain evidence="1">DSM 44707</strain>
    </source>
</reference>
<keyword evidence="2" id="KW-1185">Reference proteome</keyword>
<name>A0AAE3YSN7_9ACTN</name>
<comment type="caution">
    <text evidence="1">The sequence shown here is derived from an EMBL/GenBank/DDBJ whole genome shotgun (WGS) entry which is preliminary data.</text>
</comment>
<accession>A0AAE3YSN7</accession>
<evidence type="ECO:0000313" key="2">
    <source>
        <dbReference type="Proteomes" id="UP001183643"/>
    </source>
</evidence>